<evidence type="ECO:0000313" key="4">
    <source>
        <dbReference type="EMBL" id="UXY14945.1"/>
    </source>
</evidence>
<evidence type="ECO:0000313" key="5">
    <source>
        <dbReference type="Proteomes" id="UP001061302"/>
    </source>
</evidence>
<reference evidence="4" key="1">
    <citation type="submission" date="2022-10" db="EMBL/GenBank/DDBJ databases">
        <title>Chitiniphilus purpureus sp. nov., a novel chitin-degrading bacterium isolated from crawfish pond sediment.</title>
        <authorList>
            <person name="Li K."/>
        </authorList>
    </citation>
    <scope>NUCLEOTIDE SEQUENCE</scope>
    <source>
        <strain evidence="4">CD1</strain>
    </source>
</reference>
<proteinExistence type="predicted"/>
<keyword evidence="3" id="KW-0732">Signal</keyword>
<dbReference type="RefSeq" id="WP_263124289.1">
    <property type="nucleotide sequence ID" value="NZ_CP106753.1"/>
</dbReference>
<dbReference type="Proteomes" id="UP001061302">
    <property type="component" value="Chromosome"/>
</dbReference>
<feature type="compositionally biased region" description="Pro residues" evidence="2">
    <location>
        <begin position="21"/>
        <end position="42"/>
    </location>
</feature>
<feature type="signal peptide" evidence="3">
    <location>
        <begin position="1"/>
        <end position="21"/>
    </location>
</feature>
<gene>
    <name evidence="4" type="ORF">N8I74_16735</name>
</gene>
<keyword evidence="5" id="KW-1185">Reference proteome</keyword>
<feature type="chain" id="PRO_5047312465" description="Permease" evidence="3">
    <location>
        <begin position="22"/>
        <end position="188"/>
    </location>
</feature>
<keyword evidence="1" id="KW-0175">Coiled coil</keyword>
<evidence type="ECO:0008006" key="6">
    <source>
        <dbReference type="Google" id="ProtNLM"/>
    </source>
</evidence>
<evidence type="ECO:0000256" key="2">
    <source>
        <dbReference type="SAM" id="MobiDB-lite"/>
    </source>
</evidence>
<feature type="region of interest" description="Disordered" evidence="2">
    <location>
        <begin position="21"/>
        <end position="43"/>
    </location>
</feature>
<dbReference type="EMBL" id="CP106753">
    <property type="protein sequence ID" value="UXY14945.1"/>
    <property type="molecule type" value="Genomic_DNA"/>
</dbReference>
<evidence type="ECO:0000256" key="1">
    <source>
        <dbReference type="SAM" id="Coils"/>
    </source>
</evidence>
<accession>A0ABY6DKQ7</accession>
<evidence type="ECO:0000256" key="3">
    <source>
        <dbReference type="SAM" id="SignalP"/>
    </source>
</evidence>
<organism evidence="4 5">
    <name type="scientific">Chitiniphilus purpureus</name>
    <dbReference type="NCBI Taxonomy" id="2981137"/>
    <lineage>
        <taxon>Bacteria</taxon>
        <taxon>Pseudomonadati</taxon>
        <taxon>Pseudomonadota</taxon>
        <taxon>Betaproteobacteria</taxon>
        <taxon>Neisseriales</taxon>
        <taxon>Chitinibacteraceae</taxon>
        <taxon>Chitiniphilus</taxon>
    </lineage>
</organism>
<name>A0ABY6DKQ7_9NEIS</name>
<feature type="coiled-coil region" evidence="1">
    <location>
        <begin position="140"/>
        <end position="174"/>
    </location>
</feature>
<protein>
    <recommendedName>
        <fullName evidence="6">Permease</fullName>
    </recommendedName>
</protein>
<sequence>MKPILPFLLAAALLLNGCVSPPPPLPPPPAPTPPPTPTPAPEPLVYVEQLPSVVDEVLDYGSKVRSLSAAELGKELNALAANPAGPQTTLKRVLVLSRMHGNGELGRALGLLDGLLKSADAELQPFKPLATVLQMQLNERRRSDEQADRLGQQLKDEQRRADEAIAKLDALKKIESTLPARPGAPAAK</sequence>